<organism evidence="2 3">
    <name type="scientific">Morella rubra</name>
    <name type="common">Chinese bayberry</name>
    <dbReference type="NCBI Taxonomy" id="262757"/>
    <lineage>
        <taxon>Eukaryota</taxon>
        <taxon>Viridiplantae</taxon>
        <taxon>Streptophyta</taxon>
        <taxon>Embryophyta</taxon>
        <taxon>Tracheophyta</taxon>
        <taxon>Spermatophyta</taxon>
        <taxon>Magnoliopsida</taxon>
        <taxon>eudicotyledons</taxon>
        <taxon>Gunneridae</taxon>
        <taxon>Pentapetalae</taxon>
        <taxon>rosids</taxon>
        <taxon>fabids</taxon>
        <taxon>Fagales</taxon>
        <taxon>Myricaceae</taxon>
        <taxon>Morella</taxon>
    </lineage>
</organism>
<comment type="caution">
    <text evidence="2">The sequence shown here is derived from an EMBL/GenBank/DDBJ whole genome shotgun (WGS) entry which is preliminary data.</text>
</comment>
<feature type="compositionally biased region" description="Basic and acidic residues" evidence="1">
    <location>
        <begin position="23"/>
        <end position="32"/>
    </location>
</feature>
<proteinExistence type="predicted"/>
<keyword evidence="3" id="KW-1185">Reference proteome</keyword>
<dbReference type="OrthoDB" id="10531697at2759"/>
<dbReference type="EMBL" id="RXIC02000026">
    <property type="protein sequence ID" value="KAB1203852.1"/>
    <property type="molecule type" value="Genomic_DNA"/>
</dbReference>
<dbReference type="AlphaFoldDB" id="A0A6A1UU16"/>
<name>A0A6A1UU16_9ROSI</name>
<gene>
    <name evidence="2" type="ORF">CJ030_MR8G027632</name>
</gene>
<dbReference type="Proteomes" id="UP000516437">
    <property type="component" value="Chromosome 8"/>
</dbReference>
<reference evidence="2 3" key="1">
    <citation type="journal article" date="2019" name="Plant Biotechnol. J.">
        <title>The red bayberry genome and genetic basis of sex determination.</title>
        <authorList>
            <person name="Jia H.M."/>
            <person name="Jia H.J."/>
            <person name="Cai Q.L."/>
            <person name="Wang Y."/>
            <person name="Zhao H.B."/>
            <person name="Yang W.F."/>
            <person name="Wang G.Y."/>
            <person name="Li Y.H."/>
            <person name="Zhan D.L."/>
            <person name="Shen Y.T."/>
            <person name="Niu Q.F."/>
            <person name="Chang L."/>
            <person name="Qiu J."/>
            <person name="Zhao L."/>
            <person name="Xie H.B."/>
            <person name="Fu W.Y."/>
            <person name="Jin J."/>
            <person name="Li X.W."/>
            <person name="Jiao Y."/>
            <person name="Zhou C.C."/>
            <person name="Tu T."/>
            <person name="Chai C.Y."/>
            <person name="Gao J.L."/>
            <person name="Fan L.J."/>
            <person name="van de Weg E."/>
            <person name="Wang J.Y."/>
            <person name="Gao Z.S."/>
        </authorList>
    </citation>
    <scope>NUCLEOTIDE SEQUENCE [LARGE SCALE GENOMIC DNA]</scope>
    <source>
        <tissue evidence="2">Leaves</tissue>
    </source>
</reference>
<feature type="non-terminal residue" evidence="2">
    <location>
        <position position="161"/>
    </location>
</feature>
<accession>A0A6A1UU16</accession>
<sequence length="161" mass="18070">RRTSCCAQCLQSYEQELAKLPKELEKSSEVKSEASQQQLPQWLQNAKAHEDDAKTVDQTQLNRHLGGTLLLNIDQVPTQPSEKAVSTPASPVRTDLALGQMKVTEPSPDQIHNKGQMKDFLGCMSSEPHNNLHEMQSNKLLNTSDADSFKQLLKCLMEKVW</sequence>
<feature type="region of interest" description="Disordered" evidence="1">
    <location>
        <begin position="23"/>
        <end position="56"/>
    </location>
</feature>
<protein>
    <submittedName>
        <fullName evidence="2">Uncharacterized protein</fullName>
    </submittedName>
</protein>
<evidence type="ECO:0000256" key="1">
    <source>
        <dbReference type="SAM" id="MobiDB-lite"/>
    </source>
</evidence>
<evidence type="ECO:0000313" key="3">
    <source>
        <dbReference type="Proteomes" id="UP000516437"/>
    </source>
</evidence>
<evidence type="ECO:0000313" key="2">
    <source>
        <dbReference type="EMBL" id="KAB1203852.1"/>
    </source>
</evidence>